<dbReference type="PANTHER" id="PTHR37421:SF1">
    <property type="entry name" value="UPF0260 PROTEIN YCGN"/>
    <property type="match status" value="1"/>
</dbReference>
<dbReference type="NCBIfam" id="NF003507">
    <property type="entry name" value="PRK05170.2-5"/>
    <property type="match status" value="1"/>
</dbReference>
<sequence>MTDDPSRDKPFWETKRLDAMTRAEWESLCDGCGLCCLHKLEDVDTGEVAFTDIACRLLDCQSCRCADYPNRKRHVPDCVRLTPETLPEIYWLPRSCGYRRVAEGRGLAWWHPLVSGDPETVHEAGISARGRVVSEAAIDDAETHVEQWLNAGGEPLVRIPPRR</sequence>
<dbReference type="PIRSF" id="PIRSF006173">
    <property type="entry name" value="UCP006173"/>
    <property type="match status" value="1"/>
</dbReference>
<dbReference type="RefSeq" id="WP_210682586.1">
    <property type="nucleotide sequence ID" value="NZ_JAGMWN010000006.1"/>
</dbReference>
<keyword evidence="3" id="KW-1185">Reference proteome</keyword>
<proteinExistence type="inferred from homology"/>
<dbReference type="NCBIfam" id="NF003501">
    <property type="entry name" value="PRK05170.1-5"/>
    <property type="match status" value="1"/>
</dbReference>
<dbReference type="PANTHER" id="PTHR37421">
    <property type="entry name" value="UPF0260 PROTEIN YCGN"/>
    <property type="match status" value="1"/>
</dbReference>
<dbReference type="AlphaFoldDB" id="A0A8J7S3Q0"/>
<comment type="caution">
    <text evidence="2">The sequence shown here is derived from an EMBL/GenBank/DDBJ whole genome shotgun (WGS) entry which is preliminary data.</text>
</comment>
<evidence type="ECO:0000256" key="1">
    <source>
        <dbReference type="HAMAP-Rule" id="MF_00676"/>
    </source>
</evidence>
<dbReference type="InterPro" id="IPR005358">
    <property type="entry name" value="Puta_zinc/iron-chelating_dom"/>
</dbReference>
<dbReference type="InterPro" id="IPR008228">
    <property type="entry name" value="UCP006173"/>
</dbReference>
<accession>A0A8J7S3Q0</accession>
<dbReference type="Proteomes" id="UP000672602">
    <property type="component" value="Unassembled WGS sequence"/>
</dbReference>
<name>A0A8J7S3Q0_9PROT</name>
<comment type="similarity">
    <text evidence="1">Belongs to the UPF0260 family.</text>
</comment>
<protein>
    <recommendedName>
        <fullName evidence="1">UPF0260 protein KAJ83_13350</fullName>
    </recommendedName>
</protein>
<reference evidence="2" key="1">
    <citation type="submission" date="2021-04" db="EMBL/GenBank/DDBJ databases">
        <authorList>
            <person name="Zhang D.-C."/>
        </authorList>
    </citation>
    <scope>NUCLEOTIDE SEQUENCE</scope>
    <source>
        <strain evidence="2">CGMCC 1.15697</strain>
    </source>
</reference>
<dbReference type="EMBL" id="JAGMWN010000006">
    <property type="protein sequence ID" value="MBP5857998.1"/>
    <property type="molecule type" value="Genomic_DNA"/>
</dbReference>
<evidence type="ECO:0000313" key="2">
    <source>
        <dbReference type="EMBL" id="MBP5857998.1"/>
    </source>
</evidence>
<organism evidence="2 3">
    <name type="scientific">Marivibrio halodurans</name>
    <dbReference type="NCBI Taxonomy" id="2039722"/>
    <lineage>
        <taxon>Bacteria</taxon>
        <taxon>Pseudomonadati</taxon>
        <taxon>Pseudomonadota</taxon>
        <taxon>Alphaproteobacteria</taxon>
        <taxon>Rhodospirillales</taxon>
        <taxon>Rhodospirillaceae</taxon>
        <taxon>Marivibrio</taxon>
    </lineage>
</organism>
<dbReference type="HAMAP" id="MF_00676">
    <property type="entry name" value="UPF0260"/>
    <property type="match status" value="1"/>
</dbReference>
<gene>
    <name evidence="2" type="ORF">KAJ83_13350</name>
</gene>
<dbReference type="Pfam" id="PF03692">
    <property type="entry name" value="CxxCxxCC"/>
    <property type="match status" value="1"/>
</dbReference>
<evidence type="ECO:0000313" key="3">
    <source>
        <dbReference type="Proteomes" id="UP000672602"/>
    </source>
</evidence>